<evidence type="ECO:0000313" key="1">
    <source>
        <dbReference type="EMBL" id="QLI83015.1"/>
    </source>
</evidence>
<evidence type="ECO:0000313" key="2">
    <source>
        <dbReference type="Proteomes" id="UP000510822"/>
    </source>
</evidence>
<proteinExistence type="predicted"/>
<dbReference type="RefSeq" id="WP_180307086.1">
    <property type="nucleotide sequence ID" value="NZ_CP058952.1"/>
</dbReference>
<dbReference type="EMBL" id="CP058952">
    <property type="protein sequence ID" value="QLI83015.1"/>
    <property type="molecule type" value="Genomic_DNA"/>
</dbReference>
<organism evidence="1 2">
    <name type="scientific">Chitinibacter fontanus</name>
    <dbReference type="NCBI Taxonomy" id="1737446"/>
    <lineage>
        <taxon>Bacteria</taxon>
        <taxon>Pseudomonadati</taxon>
        <taxon>Pseudomonadota</taxon>
        <taxon>Betaproteobacteria</taxon>
        <taxon>Neisseriales</taxon>
        <taxon>Chitinibacteraceae</taxon>
        <taxon>Chitinibacter</taxon>
    </lineage>
</organism>
<accession>A0A7D5VBS4</accession>
<name>A0A7D5VBS4_9NEIS</name>
<dbReference type="AlphaFoldDB" id="A0A7D5VBS4"/>
<gene>
    <name evidence="1" type="ORF">HZU75_16620</name>
</gene>
<keyword evidence="2" id="KW-1185">Reference proteome</keyword>
<reference evidence="1 2" key="1">
    <citation type="journal article" date="2016" name="Int. J. Syst. Evol. Microbiol.">
        <title>Chitinibacter fontanus sp. nov., isolated from a spring.</title>
        <authorList>
            <person name="Sheu S.Y."/>
            <person name="Li Y.S."/>
            <person name="Young C.C."/>
            <person name="Chen W.M."/>
        </authorList>
    </citation>
    <scope>NUCLEOTIDE SEQUENCE [LARGE SCALE GENOMIC DNA]</scope>
    <source>
        <strain evidence="1 2">STM-7</strain>
    </source>
</reference>
<dbReference type="Proteomes" id="UP000510822">
    <property type="component" value="Chromosome"/>
</dbReference>
<sequence>MSKYLVTGIKMSKGEFEGKAYDSTTLFVDLRLDESKGTQVGRSTAEFKWPNSEMFHTLKPLFEAARKANKPFYCEIEREEVSIGKGQTRMEISSIQPLPLQG</sequence>
<dbReference type="KEGG" id="cfon:HZU75_16620"/>
<protein>
    <submittedName>
        <fullName evidence="1">Uncharacterized protein</fullName>
    </submittedName>
</protein>